<evidence type="ECO:0000256" key="1">
    <source>
        <dbReference type="ARBA" id="ARBA00022679"/>
    </source>
</evidence>
<evidence type="ECO:0000256" key="6">
    <source>
        <dbReference type="SAM" id="MobiDB-lite"/>
    </source>
</evidence>
<evidence type="ECO:0000313" key="9">
    <source>
        <dbReference type="Proteomes" id="UP000325113"/>
    </source>
</evidence>
<evidence type="ECO:0000313" key="8">
    <source>
        <dbReference type="EMBL" id="KAA0166585.1"/>
    </source>
</evidence>
<dbReference type="FunFam" id="3.30.200.20:FF:000180">
    <property type="entry name" value="serine/threonine-protein kinase STY46-like"/>
    <property type="match status" value="1"/>
</dbReference>
<dbReference type="CDD" id="cd13999">
    <property type="entry name" value="STKc_MAP3K-like"/>
    <property type="match status" value="1"/>
</dbReference>
<feature type="binding site" evidence="5">
    <location>
        <position position="149"/>
    </location>
    <ligand>
        <name>ATP</name>
        <dbReference type="ChEBI" id="CHEBI:30616"/>
    </ligand>
</feature>
<dbReference type="EMBL" id="VLTM01000008">
    <property type="protein sequence ID" value="KAA0166585.1"/>
    <property type="molecule type" value="Genomic_DNA"/>
</dbReference>
<dbReference type="PROSITE" id="PS00107">
    <property type="entry name" value="PROTEIN_KINASE_ATP"/>
    <property type="match status" value="1"/>
</dbReference>
<dbReference type="InterPro" id="IPR000719">
    <property type="entry name" value="Prot_kinase_dom"/>
</dbReference>
<organism evidence="8 9">
    <name type="scientific">Cafeteria roenbergensis</name>
    <name type="common">Marine flagellate</name>
    <dbReference type="NCBI Taxonomy" id="33653"/>
    <lineage>
        <taxon>Eukaryota</taxon>
        <taxon>Sar</taxon>
        <taxon>Stramenopiles</taxon>
        <taxon>Bigyra</taxon>
        <taxon>Opalozoa</taxon>
        <taxon>Bicosoecida</taxon>
        <taxon>Cafeteriaceae</taxon>
        <taxon>Cafeteria</taxon>
    </lineage>
</organism>
<protein>
    <recommendedName>
        <fullName evidence="7">Protein kinase domain-containing protein</fullName>
    </recommendedName>
</protein>
<evidence type="ECO:0000256" key="4">
    <source>
        <dbReference type="ARBA" id="ARBA00022840"/>
    </source>
</evidence>
<evidence type="ECO:0000256" key="3">
    <source>
        <dbReference type="ARBA" id="ARBA00022777"/>
    </source>
</evidence>
<reference evidence="8 9" key="1">
    <citation type="submission" date="2019-07" db="EMBL/GenBank/DDBJ databases">
        <title>Genomes of Cafeteria roenbergensis.</title>
        <authorList>
            <person name="Fischer M.G."/>
            <person name="Hackl T."/>
            <person name="Roman M."/>
        </authorList>
    </citation>
    <scope>NUCLEOTIDE SEQUENCE [LARGE SCALE GENOMIC DNA]</scope>
    <source>
        <strain evidence="8 9">Cflag</strain>
    </source>
</reference>
<keyword evidence="3" id="KW-0418">Kinase</keyword>
<dbReference type="PANTHER" id="PTHR44329:SF298">
    <property type="entry name" value="MIXED LINEAGE KINASE DOMAIN-LIKE PROTEIN"/>
    <property type="match status" value="1"/>
</dbReference>
<evidence type="ECO:0000259" key="7">
    <source>
        <dbReference type="PROSITE" id="PS50011"/>
    </source>
</evidence>
<evidence type="ECO:0000256" key="2">
    <source>
        <dbReference type="ARBA" id="ARBA00022741"/>
    </source>
</evidence>
<dbReference type="Proteomes" id="UP000325113">
    <property type="component" value="Unassembled WGS sequence"/>
</dbReference>
<dbReference type="InterPro" id="IPR051681">
    <property type="entry name" value="Ser/Thr_Kinases-Pseudokinases"/>
</dbReference>
<proteinExistence type="predicted"/>
<dbReference type="SUPFAM" id="SSF56112">
    <property type="entry name" value="Protein kinase-like (PK-like)"/>
    <property type="match status" value="1"/>
</dbReference>
<dbReference type="AlphaFoldDB" id="A0A5A8DME5"/>
<dbReference type="InterPro" id="IPR011009">
    <property type="entry name" value="Kinase-like_dom_sf"/>
</dbReference>
<name>A0A5A8DME5_CAFRO</name>
<keyword evidence="1" id="KW-0808">Transferase</keyword>
<feature type="domain" description="Protein kinase" evidence="7">
    <location>
        <begin position="122"/>
        <end position="380"/>
    </location>
</feature>
<accession>A0A5A8DME5</accession>
<evidence type="ECO:0000256" key="5">
    <source>
        <dbReference type="PROSITE-ProRule" id="PRU10141"/>
    </source>
</evidence>
<dbReference type="GO" id="GO:0005524">
    <property type="term" value="F:ATP binding"/>
    <property type="evidence" value="ECO:0007669"/>
    <property type="project" value="UniProtKB-UniRule"/>
</dbReference>
<dbReference type="SMART" id="SM00220">
    <property type="entry name" value="S_TKc"/>
    <property type="match status" value="1"/>
</dbReference>
<dbReference type="InterPro" id="IPR001245">
    <property type="entry name" value="Ser-Thr/Tyr_kinase_cat_dom"/>
</dbReference>
<dbReference type="PRINTS" id="PR00109">
    <property type="entry name" value="TYRKINASE"/>
</dbReference>
<dbReference type="Pfam" id="PF07714">
    <property type="entry name" value="PK_Tyr_Ser-Thr"/>
    <property type="match status" value="1"/>
</dbReference>
<keyword evidence="4 5" id="KW-0067">ATP-binding</keyword>
<comment type="caution">
    <text evidence="8">The sequence shown here is derived from an EMBL/GenBank/DDBJ whole genome shotgun (WGS) entry which is preliminary data.</text>
</comment>
<dbReference type="Gene3D" id="1.10.510.10">
    <property type="entry name" value="Transferase(Phosphotransferase) domain 1"/>
    <property type="match status" value="1"/>
</dbReference>
<dbReference type="GO" id="GO:0004674">
    <property type="term" value="F:protein serine/threonine kinase activity"/>
    <property type="evidence" value="ECO:0007669"/>
    <property type="project" value="TreeGrafter"/>
</dbReference>
<dbReference type="Gene3D" id="3.30.200.20">
    <property type="entry name" value="Phosphorylase Kinase, domain 1"/>
    <property type="match status" value="1"/>
</dbReference>
<dbReference type="InterPro" id="IPR017441">
    <property type="entry name" value="Protein_kinase_ATP_BS"/>
</dbReference>
<keyword evidence="2 5" id="KW-0547">Nucleotide-binding</keyword>
<sequence length="391" mass="43534">MADAWDFNALAGVFFAVALLLGVVAGLALASISRLARAHGRTLFDTLRTSFEAKPLSRPAGSVTYALGRRPSRPRNSSGSTPDPEPHPTPAPAGQSQRKTIVPTAEDRKHGPFEWEIEWKRLQLQRLIGRGNFGEVWLSSWLGSPVAVKTLLPALQSDKAVVKRFIDEIFMQSALHHPNVVMFMGACLQPPNVCLVLEHCVHGSLHEFLRSETTHSIRITMSLVYRFAVDIARGVKYLHNKQNIVQRDLKARNVLVDASLNAKVSDFGLSRVMTETGADGNLTACGTPAWTAPEIVRMEAYTDKVDVYSFGIILWELITRQEPYGGKRGVQIAYAAAEQGKRPEIPSYVPRNYSVLMQECWADRPADRPTFNQILKRLFAMKKEADHIAHE</sequence>
<feature type="region of interest" description="Disordered" evidence="6">
    <location>
        <begin position="62"/>
        <end position="101"/>
    </location>
</feature>
<gene>
    <name evidence="8" type="ORF">FNF31_01363</name>
</gene>
<dbReference type="PROSITE" id="PS50011">
    <property type="entry name" value="PROTEIN_KINASE_DOM"/>
    <property type="match status" value="1"/>
</dbReference>
<dbReference type="PANTHER" id="PTHR44329">
    <property type="entry name" value="SERINE/THREONINE-PROTEIN KINASE TNNI3K-RELATED"/>
    <property type="match status" value="1"/>
</dbReference>